<gene>
    <name evidence="1" type="ORF">H735_06790</name>
</gene>
<evidence type="ECO:0000313" key="1">
    <source>
        <dbReference type="EMBL" id="KIF54090.1"/>
    </source>
</evidence>
<dbReference type="PATRIC" id="fig|1229493.5.peg.424"/>
<dbReference type="Proteomes" id="UP000031586">
    <property type="component" value="Unassembled WGS sequence"/>
</dbReference>
<organism evidence="1 2">
    <name type="scientific">Vibrio owensii CAIM 1854 = LMG 25443</name>
    <dbReference type="NCBI Taxonomy" id="1229493"/>
    <lineage>
        <taxon>Bacteria</taxon>
        <taxon>Pseudomonadati</taxon>
        <taxon>Pseudomonadota</taxon>
        <taxon>Gammaproteobacteria</taxon>
        <taxon>Vibrionales</taxon>
        <taxon>Vibrionaceae</taxon>
        <taxon>Vibrio</taxon>
    </lineage>
</organism>
<evidence type="ECO:0000313" key="2">
    <source>
        <dbReference type="Proteomes" id="UP000031586"/>
    </source>
</evidence>
<dbReference type="RefSeq" id="WP_020194957.1">
    <property type="nucleotide sequence ID" value="NZ_BAOH01000009.1"/>
</dbReference>
<comment type="caution">
    <text evidence="1">The sequence shown here is derived from an EMBL/GenBank/DDBJ whole genome shotgun (WGS) entry which is preliminary data.</text>
</comment>
<name>A0A0C1ZAH9_9VIBR</name>
<sequence>MNPRTKKLTIPMIIELGVWEASKHIDQYDVIEIEGISFNITGDAFTSDKFTYYMFVNSVCKLHDSGFDITKRLEEA</sequence>
<dbReference type="EMBL" id="JPRD01000011">
    <property type="protein sequence ID" value="KIF54090.1"/>
    <property type="molecule type" value="Genomic_DNA"/>
</dbReference>
<dbReference type="AlphaFoldDB" id="A0A0C1ZAH9"/>
<proteinExistence type="predicted"/>
<protein>
    <submittedName>
        <fullName evidence="1">Uncharacterized protein</fullName>
    </submittedName>
</protein>
<accession>A0A0C1ZAH9</accession>
<reference evidence="1 2" key="1">
    <citation type="submission" date="2014-07" db="EMBL/GenBank/DDBJ databases">
        <title>Unique and conserved regions in Vibrio harveyi and related species in comparison with the shrimp pathogen Vibrio harveyi CAIM 1792.</title>
        <authorList>
            <person name="Espinoza-Valles I."/>
            <person name="Vora G."/>
            <person name="Leekitcharoenphon P."/>
            <person name="Ussery D."/>
            <person name="Hoj L."/>
            <person name="Gomez-Gil B."/>
        </authorList>
    </citation>
    <scope>NUCLEOTIDE SEQUENCE [LARGE SCALE GENOMIC DNA]</scope>
    <source>
        <strain evidence="2">CAIM 1854 / LMG 25443</strain>
    </source>
</reference>